<feature type="transmembrane region" description="Helical" evidence="8">
    <location>
        <begin position="736"/>
        <end position="756"/>
    </location>
</feature>
<evidence type="ECO:0000256" key="2">
    <source>
        <dbReference type="ARBA" id="ARBA00007200"/>
    </source>
</evidence>
<evidence type="ECO:0000256" key="3">
    <source>
        <dbReference type="ARBA" id="ARBA00022692"/>
    </source>
</evidence>
<feature type="domain" description="Polycystin" evidence="9">
    <location>
        <begin position="640"/>
        <end position="725"/>
    </location>
</feature>
<organism evidence="10">
    <name type="scientific">Chromera velia CCMP2878</name>
    <dbReference type="NCBI Taxonomy" id="1169474"/>
    <lineage>
        <taxon>Eukaryota</taxon>
        <taxon>Sar</taxon>
        <taxon>Alveolata</taxon>
        <taxon>Colpodellida</taxon>
        <taxon>Chromeraceae</taxon>
        <taxon>Chromera</taxon>
    </lineage>
</organism>
<dbReference type="InterPro" id="IPR046791">
    <property type="entry name" value="Polycystin_dom"/>
</dbReference>
<comment type="similarity">
    <text evidence="2">Belongs to the polycystin family.</text>
</comment>
<evidence type="ECO:0000256" key="1">
    <source>
        <dbReference type="ARBA" id="ARBA00004141"/>
    </source>
</evidence>
<keyword evidence="5 8" id="KW-0472">Membrane</keyword>
<sequence>MFFGDEREDSGEYQKESFSESASEEESDSFRDDGDDSDREGLDHEKKEWTFQMLSGITEIDELLEIRAALQRDEIRVTQQQTRIASKLQVAKREVDKISRQTAEMEEEKRLKNEEDRNDLLDETTQKSLQTGCERVVDFFLRKGGQKNPYKSYAEYLTEIWPEVSPPPPDIDPLEIVSGLSEQKGRFSAPGDKIFIAIEIYNAHEEARHSEGARKALDRLERETRTSDPEAEFVHEHDNSEAAESSRKSKGHLVAQYNVHSKCGSVQLLVSPRNTIAEVAHVAAQHFGLEDRQVHLCDREGCIVQRRKKVEEVIRPSSSESVSHYIIAGHIYTFTLLKSRTAVDIAFSAPLSGVPGEAGGAKGGVGLSDSAGGVEVEKGKEKDWEMGESPLLPRPDLIEFREECAKARNTTEKERPVKRLRTLMDFEREAREKVTKKQKDAMNRTFEVLFFLCAAACFIVFHAMKTASTEQTLFAVKEMRRAIMTQTPRIVDPTEIVLMFTGNPVLPPCRAAFTCDTNSGNCFDDSYNVTFQSVYTNEEVSFYWKSKVELPRDVLNSANLVHPELLHSGVIDSVSEGHLNACPGLYRTMKEEFERVTHGASGFPDCQPSYEYFEAHQREYIEGLRKNLGVPRATGCASVNMELDVQGVLALYQRGYQIFISILNQQSVAPIVDYLWNTWLTENTRLVMVTLPMYHATLDVITVAKLRFEMNVGGMMMPSTEIRVYDVGGPSTTANVYLALSVVFSVVVLLFEGFVLRAFVNYSDLTTLDDLRSLETAFLVSVYVLAMSFIARYLFLFFPHLKNVRVTAKKLLGSILSSFVILLAFLVGYTFVLHAAHGTRLGEFSSWLGSFVEVFSFLVGQYRNVDVIEHMNRLLAISEMYVILHAVHFVLTAVQVGVLVSHMKELRLRDNFPHHPLWNSVVATLRGKESQEIDEKPKNAKIFTPLFSEAVLNPANPLYFWREEDPDVKAERNLLKGPNLAELSVRWRLSEAHPQRVALLRSRLAREEAERLLREQKARIEEKEAARQARLKRGQAVDEWE</sequence>
<proteinExistence type="inferred from homology"/>
<feature type="region of interest" description="Disordered" evidence="7">
    <location>
        <begin position="220"/>
        <end position="249"/>
    </location>
</feature>
<dbReference type="Pfam" id="PF20519">
    <property type="entry name" value="Polycystin_dom"/>
    <property type="match status" value="1"/>
</dbReference>
<dbReference type="VEuPathDB" id="CryptoDB:Cvel_8475"/>
<evidence type="ECO:0000256" key="8">
    <source>
        <dbReference type="SAM" id="Phobius"/>
    </source>
</evidence>
<evidence type="ECO:0000313" key="10">
    <source>
        <dbReference type="EMBL" id="CEM47696.1"/>
    </source>
</evidence>
<reference evidence="10" key="1">
    <citation type="submission" date="2014-11" db="EMBL/GenBank/DDBJ databases">
        <authorList>
            <person name="Otto D Thomas"/>
            <person name="Naeem Raeece"/>
        </authorList>
    </citation>
    <scope>NUCLEOTIDE SEQUENCE</scope>
</reference>
<dbReference type="AlphaFoldDB" id="A0A0G4HTJ7"/>
<keyword evidence="6" id="KW-0175">Coiled coil</keyword>
<evidence type="ECO:0000259" key="9">
    <source>
        <dbReference type="Pfam" id="PF20519"/>
    </source>
</evidence>
<feature type="transmembrane region" description="Helical" evidence="8">
    <location>
        <begin position="844"/>
        <end position="862"/>
    </location>
</feature>
<evidence type="ECO:0000256" key="4">
    <source>
        <dbReference type="ARBA" id="ARBA00022989"/>
    </source>
</evidence>
<feature type="compositionally biased region" description="Acidic residues" evidence="7">
    <location>
        <begin position="22"/>
        <end position="38"/>
    </location>
</feature>
<evidence type="ECO:0000256" key="6">
    <source>
        <dbReference type="SAM" id="Coils"/>
    </source>
</evidence>
<evidence type="ECO:0000256" key="5">
    <source>
        <dbReference type="ARBA" id="ARBA00023136"/>
    </source>
</evidence>
<feature type="region of interest" description="Disordered" evidence="7">
    <location>
        <begin position="1"/>
        <end position="48"/>
    </location>
</feature>
<feature type="compositionally biased region" description="Basic and acidic residues" evidence="7">
    <location>
        <begin position="220"/>
        <end position="247"/>
    </location>
</feature>
<feature type="transmembrane region" description="Helical" evidence="8">
    <location>
        <begin position="811"/>
        <end position="832"/>
    </location>
</feature>
<gene>
    <name evidence="10" type="ORF">Cvel_8475</name>
</gene>
<feature type="coiled-coil region" evidence="6">
    <location>
        <begin position="999"/>
        <end position="1026"/>
    </location>
</feature>
<keyword evidence="3 8" id="KW-0812">Transmembrane</keyword>
<dbReference type="EMBL" id="CDMZ01003819">
    <property type="protein sequence ID" value="CEM47696.1"/>
    <property type="molecule type" value="Genomic_DNA"/>
</dbReference>
<dbReference type="GO" id="GO:0016020">
    <property type="term" value="C:membrane"/>
    <property type="evidence" value="ECO:0007669"/>
    <property type="project" value="UniProtKB-SubCell"/>
</dbReference>
<accession>A0A0G4HTJ7</accession>
<protein>
    <recommendedName>
        <fullName evidence="9">Polycystin domain-containing protein</fullName>
    </recommendedName>
</protein>
<keyword evidence="4 8" id="KW-1133">Transmembrane helix</keyword>
<evidence type="ECO:0000256" key="7">
    <source>
        <dbReference type="SAM" id="MobiDB-lite"/>
    </source>
</evidence>
<feature type="transmembrane region" description="Helical" evidence="8">
    <location>
        <begin position="777"/>
        <end position="799"/>
    </location>
</feature>
<feature type="coiled-coil region" evidence="6">
    <location>
        <begin position="88"/>
        <end position="124"/>
    </location>
</feature>
<feature type="transmembrane region" description="Helical" evidence="8">
    <location>
        <begin position="446"/>
        <end position="464"/>
    </location>
</feature>
<feature type="transmembrane region" description="Helical" evidence="8">
    <location>
        <begin position="882"/>
        <end position="900"/>
    </location>
</feature>
<comment type="subcellular location">
    <subcellularLocation>
        <location evidence="1">Membrane</location>
        <topology evidence="1">Multi-pass membrane protein</topology>
    </subcellularLocation>
</comment>
<name>A0A0G4HTJ7_9ALVE</name>
<feature type="compositionally biased region" description="Basic and acidic residues" evidence="7">
    <location>
        <begin position="39"/>
        <end position="48"/>
    </location>
</feature>